<dbReference type="EMBL" id="FMJC01000002">
    <property type="protein sequence ID" value="SCM72065.1"/>
    <property type="molecule type" value="Genomic_DNA"/>
</dbReference>
<reference evidence="2" key="1">
    <citation type="submission" date="2016-08" db="EMBL/GenBank/DDBJ databases">
        <authorList>
            <person name="Seilhamer J.J."/>
        </authorList>
    </citation>
    <scope>NUCLEOTIDE SEQUENCE</scope>
    <source>
        <strain evidence="2">86-1</strain>
    </source>
</reference>
<sequence length="163" mass="18063">MMRSQNKPTQLFSGIFCFFWTTALLTAVCSGLSHLPFAVRYGLVQTDARTTIWHYYAAAVLLMLGTYAVIIWWCGGRKEFSFTRCGAIRTVLLVLLSLSGLGLMLHNLPDVALFGRAYTAIKFCHLFSALLLVPVLLMQGALWLAGRPSSLKACITKTRRPSA</sequence>
<name>A0A212L3G6_9BACT</name>
<evidence type="ECO:0008006" key="3">
    <source>
        <dbReference type="Google" id="ProtNLM"/>
    </source>
</evidence>
<evidence type="ECO:0000256" key="1">
    <source>
        <dbReference type="SAM" id="Phobius"/>
    </source>
</evidence>
<keyword evidence="1" id="KW-0812">Transmembrane</keyword>
<keyword evidence="1" id="KW-1133">Transmembrane helix</keyword>
<organism evidence="2">
    <name type="scientific">uncultured Desulfovibrio sp</name>
    <dbReference type="NCBI Taxonomy" id="167968"/>
    <lineage>
        <taxon>Bacteria</taxon>
        <taxon>Pseudomonadati</taxon>
        <taxon>Thermodesulfobacteriota</taxon>
        <taxon>Desulfovibrionia</taxon>
        <taxon>Desulfovibrionales</taxon>
        <taxon>Desulfovibrionaceae</taxon>
        <taxon>Desulfovibrio</taxon>
        <taxon>environmental samples</taxon>
    </lineage>
</organism>
<keyword evidence="1" id="KW-0472">Membrane</keyword>
<feature type="transmembrane region" description="Helical" evidence="1">
    <location>
        <begin position="86"/>
        <end position="105"/>
    </location>
</feature>
<gene>
    <name evidence="2" type="ORF">KL86DES1_20375</name>
</gene>
<dbReference type="RefSeq" id="WP_179980036.1">
    <property type="nucleotide sequence ID" value="NZ_LT608333.1"/>
</dbReference>
<feature type="transmembrane region" description="Helical" evidence="1">
    <location>
        <begin position="125"/>
        <end position="145"/>
    </location>
</feature>
<feature type="transmembrane region" description="Helical" evidence="1">
    <location>
        <begin position="12"/>
        <end position="33"/>
    </location>
</feature>
<protein>
    <recommendedName>
        <fullName evidence="3">FeS-binding protein</fullName>
    </recommendedName>
</protein>
<feature type="transmembrane region" description="Helical" evidence="1">
    <location>
        <begin position="53"/>
        <end position="74"/>
    </location>
</feature>
<proteinExistence type="predicted"/>
<dbReference type="AlphaFoldDB" id="A0A212L3G6"/>
<evidence type="ECO:0000313" key="2">
    <source>
        <dbReference type="EMBL" id="SCM72065.1"/>
    </source>
</evidence>
<accession>A0A212L3G6</accession>